<comment type="cofactor">
    <cofactor evidence="1">
        <name>a divalent metal cation</name>
        <dbReference type="ChEBI" id="CHEBI:60240"/>
    </cofactor>
</comment>
<organism evidence="8 9">
    <name type="scientific">Roseinatronobacter thiooxidans</name>
    <dbReference type="NCBI Taxonomy" id="121821"/>
    <lineage>
        <taxon>Bacteria</taxon>
        <taxon>Pseudomonadati</taxon>
        <taxon>Pseudomonadota</taxon>
        <taxon>Alphaproteobacteria</taxon>
        <taxon>Rhodobacterales</taxon>
        <taxon>Paracoccaceae</taxon>
        <taxon>Roseinatronobacter</taxon>
    </lineage>
</organism>
<dbReference type="STRING" id="121821.GCA_001870675_02995"/>
<keyword evidence="9" id="KW-1185">Reference proteome</keyword>
<name>A0A2W7QEP0_9RHOB</name>
<evidence type="ECO:0000259" key="6">
    <source>
        <dbReference type="Pfam" id="PF03755"/>
    </source>
</evidence>
<comment type="similarity">
    <text evidence="5">Belongs to the YicC/YloC family.</text>
</comment>
<dbReference type="EMBL" id="QKZQ01000003">
    <property type="protein sequence ID" value="PZX46651.1"/>
    <property type="molecule type" value="Genomic_DNA"/>
</dbReference>
<proteinExistence type="inferred from homology"/>
<reference evidence="8 9" key="1">
    <citation type="submission" date="2018-06" db="EMBL/GenBank/DDBJ databases">
        <title>Genomic Encyclopedia of Archaeal and Bacterial Type Strains, Phase II (KMG-II): from individual species to whole genera.</title>
        <authorList>
            <person name="Goeker M."/>
        </authorList>
    </citation>
    <scope>NUCLEOTIDE SEQUENCE [LARGE SCALE GENOMIC DNA]</scope>
    <source>
        <strain evidence="8 9">DSM 13087</strain>
    </source>
</reference>
<dbReference type="AlphaFoldDB" id="A0A2W7QEP0"/>
<dbReference type="Proteomes" id="UP000249364">
    <property type="component" value="Unassembled WGS sequence"/>
</dbReference>
<keyword evidence="3" id="KW-0255">Endonuclease</keyword>
<evidence type="ECO:0000313" key="8">
    <source>
        <dbReference type="EMBL" id="PZX46651.1"/>
    </source>
</evidence>
<dbReference type="RefSeq" id="WP_342742046.1">
    <property type="nucleotide sequence ID" value="NZ_MEHT01000045.1"/>
</dbReference>
<evidence type="ECO:0000256" key="3">
    <source>
        <dbReference type="ARBA" id="ARBA00022759"/>
    </source>
</evidence>
<dbReference type="Pfam" id="PF03755">
    <property type="entry name" value="YicC-like_N"/>
    <property type="match status" value="1"/>
</dbReference>
<evidence type="ECO:0000256" key="2">
    <source>
        <dbReference type="ARBA" id="ARBA00022722"/>
    </source>
</evidence>
<comment type="caution">
    <text evidence="8">The sequence shown here is derived from an EMBL/GenBank/DDBJ whole genome shotgun (WGS) entry which is preliminary data.</text>
</comment>
<keyword evidence="2" id="KW-0540">Nuclease</keyword>
<dbReference type="InterPro" id="IPR005229">
    <property type="entry name" value="YicC/YloC-like"/>
</dbReference>
<dbReference type="GO" id="GO:0016787">
    <property type="term" value="F:hydrolase activity"/>
    <property type="evidence" value="ECO:0007669"/>
    <property type="project" value="UniProtKB-KW"/>
</dbReference>
<dbReference type="InterPro" id="IPR013551">
    <property type="entry name" value="YicC-like_C"/>
</dbReference>
<dbReference type="Pfam" id="PF08340">
    <property type="entry name" value="YicC-like_C"/>
    <property type="match status" value="1"/>
</dbReference>
<dbReference type="InterPro" id="IPR013527">
    <property type="entry name" value="YicC-like_N"/>
</dbReference>
<keyword evidence="4" id="KW-0378">Hydrolase</keyword>
<protein>
    <submittedName>
        <fullName evidence="8">Uncharacterized protein (TIGR00255 family)</fullName>
    </submittedName>
</protein>
<evidence type="ECO:0000256" key="4">
    <source>
        <dbReference type="ARBA" id="ARBA00022801"/>
    </source>
</evidence>
<dbReference type="NCBIfam" id="TIGR00255">
    <property type="entry name" value="YicC/YloC family endoribonuclease"/>
    <property type="match status" value="1"/>
</dbReference>
<dbReference type="PANTHER" id="PTHR30636">
    <property type="entry name" value="UPF0701 PROTEIN YICC"/>
    <property type="match status" value="1"/>
</dbReference>
<feature type="domain" description="Endoribonuclease YicC-like N-terminal" evidence="6">
    <location>
        <begin position="1"/>
        <end position="164"/>
    </location>
</feature>
<evidence type="ECO:0000259" key="7">
    <source>
        <dbReference type="Pfam" id="PF08340"/>
    </source>
</evidence>
<evidence type="ECO:0000256" key="1">
    <source>
        <dbReference type="ARBA" id="ARBA00001968"/>
    </source>
</evidence>
<feature type="domain" description="Endoribonuclease YicC-like C-terminal" evidence="7">
    <location>
        <begin position="186"/>
        <end position="300"/>
    </location>
</feature>
<dbReference type="PANTHER" id="PTHR30636:SF3">
    <property type="entry name" value="UPF0701 PROTEIN YICC"/>
    <property type="match status" value="1"/>
</dbReference>
<sequence>MHSMTGYAGGAVSRTVDTEIAEWEWDLRAVNGRGLDIRLRLPEGLGRLEKPLRDRLSARVARGNVTLGLRLRLSQGKAGVRIDADALADVLAALDQVQTTAQASGVLLQAPSALDLLGWRGVQAQGPDLAALDADTLDALLLDDFEQVLDAFIAMRAQEGQALAALVTAQLDEIARLTQAARALLDQRAADMAAHFHKALAQVTDQTRSDPARLEQELALLAVKADLAEELDRLDAHCAAGRALVQAEDPVGRKLDFLTQEFNREANTLCSKAQHLEMTRIGLDLKAVIDQMREQVQNVE</sequence>
<accession>A0A2W7QEP0</accession>
<evidence type="ECO:0000313" key="9">
    <source>
        <dbReference type="Proteomes" id="UP000249364"/>
    </source>
</evidence>
<gene>
    <name evidence="8" type="ORF">LY56_00855</name>
</gene>
<dbReference type="GO" id="GO:0004521">
    <property type="term" value="F:RNA endonuclease activity"/>
    <property type="evidence" value="ECO:0007669"/>
    <property type="project" value="InterPro"/>
</dbReference>
<evidence type="ECO:0000256" key="5">
    <source>
        <dbReference type="ARBA" id="ARBA00035648"/>
    </source>
</evidence>